<sequence>MDKYSTMIELQENTIEDKDWHIVCIDNHHDITILAIHGGGIEPATSELALVTAQTNDYNLFTFKGDRSKGNNELHVTSIHYDNDTACQLTQKSKRAISIHGCAGHETIAYIGGKDDELIELITSELDKIGVNVQSAPHTISGKQKENIVNQTRIHGGVQLELTKSLRKQFFKDGKIGRKSREDKNNWDDFLYDFANALATALDKVENES</sequence>
<proteinExistence type="predicted"/>
<protein>
    <recommendedName>
        <fullName evidence="3">Poly-gamma-glutamate hydrolase family protein</fullName>
    </recommendedName>
</protein>
<reference evidence="1 2" key="1">
    <citation type="journal article" date="2016" name="Front. Microbiol.">
        <title>Comprehensive Phylogenetic Analysis of Bovine Non-aureus Staphylococci Species Based on Whole-Genome Sequencing.</title>
        <authorList>
            <person name="Naushad S."/>
            <person name="Barkema H.W."/>
            <person name="Luby C."/>
            <person name="Condas L.A."/>
            <person name="Nobrega D.B."/>
            <person name="Carson D.A."/>
            <person name="De Buck J."/>
        </authorList>
    </citation>
    <scope>NUCLEOTIDE SEQUENCE [LARGE SCALE GENOMIC DNA]</scope>
    <source>
        <strain evidence="1 2">SNUC 2993</strain>
    </source>
</reference>
<dbReference type="Proteomes" id="UP000240717">
    <property type="component" value="Unassembled WGS sequence"/>
</dbReference>
<evidence type="ECO:0000313" key="1">
    <source>
        <dbReference type="EMBL" id="PTI52174.1"/>
    </source>
</evidence>
<dbReference type="STRING" id="1194526.A284_07165"/>
<accession>A0A2T4Q2U4</accession>
<name>A0A2T4Q2U4_STAWA</name>
<dbReference type="InterPro" id="IPR008585">
    <property type="entry name" value="Gamma_PGA_hydro"/>
</dbReference>
<dbReference type="AlphaFoldDB" id="A0A2T4Q2U4"/>
<dbReference type="Pfam" id="PF05908">
    <property type="entry name" value="Gamma_PGA_hydro"/>
    <property type="match status" value="1"/>
</dbReference>
<evidence type="ECO:0008006" key="3">
    <source>
        <dbReference type="Google" id="ProtNLM"/>
    </source>
</evidence>
<dbReference type="InterPro" id="IPR038128">
    <property type="entry name" value="Gamma_PGA_hydro_sf"/>
</dbReference>
<comment type="caution">
    <text evidence="1">The sequence shown here is derived from an EMBL/GenBank/DDBJ whole genome shotgun (WGS) entry which is preliminary data.</text>
</comment>
<evidence type="ECO:0000313" key="2">
    <source>
        <dbReference type="Proteomes" id="UP000240717"/>
    </source>
</evidence>
<dbReference type="RefSeq" id="WP_107533051.1">
    <property type="nucleotide sequence ID" value="NZ_PZEV01000005.1"/>
</dbReference>
<dbReference type="Gene3D" id="3.40.630.100">
    <property type="entry name" value="Poly-gamma-glutamate hydrolase, zinc-binding motif"/>
    <property type="match status" value="1"/>
</dbReference>
<organism evidence="1 2">
    <name type="scientific">Staphylococcus warneri</name>
    <dbReference type="NCBI Taxonomy" id="1292"/>
    <lineage>
        <taxon>Bacteria</taxon>
        <taxon>Bacillati</taxon>
        <taxon>Bacillota</taxon>
        <taxon>Bacilli</taxon>
        <taxon>Bacillales</taxon>
        <taxon>Staphylococcaceae</taxon>
        <taxon>Staphylococcus</taxon>
    </lineage>
</organism>
<dbReference type="EMBL" id="PZEV01000005">
    <property type="protein sequence ID" value="PTI52174.1"/>
    <property type="molecule type" value="Genomic_DNA"/>
</dbReference>
<gene>
    <name evidence="1" type="ORF">BU085_02580</name>
</gene>